<evidence type="ECO:0000313" key="2">
    <source>
        <dbReference type="Proteomes" id="UP001272242"/>
    </source>
</evidence>
<protein>
    <submittedName>
        <fullName evidence="1">TIGR03067 domain-containing protein</fullName>
    </submittedName>
</protein>
<dbReference type="PROSITE" id="PS51257">
    <property type="entry name" value="PROKAR_LIPOPROTEIN"/>
    <property type="match status" value="1"/>
</dbReference>
<reference evidence="2" key="1">
    <citation type="journal article" date="2023" name="Mar. Drugs">
        <title>Gemmata algarum, a Novel Planctomycete Isolated from an Algal Mat, Displays Antimicrobial Activity.</title>
        <authorList>
            <person name="Kumar G."/>
            <person name="Kallscheuer N."/>
            <person name="Kashif M."/>
            <person name="Ahamad S."/>
            <person name="Jagadeeshwari U."/>
            <person name="Pannikurungottu S."/>
            <person name="Haufschild T."/>
            <person name="Kabuu M."/>
            <person name="Sasikala C."/>
            <person name="Jogler C."/>
            <person name="Ramana C."/>
        </authorList>
    </citation>
    <scope>NUCLEOTIDE SEQUENCE [LARGE SCALE GENOMIC DNA]</scope>
    <source>
        <strain evidence="2">JC673</strain>
    </source>
</reference>
<gene>
    <name evidence="1" type="ORF">R5W23_003607</name>
</gene>
<evidence type="ECO:0000313" key="1">
    <source>
        <dbReference type="EMBL" id="MDY3562160.1"/>
    </source>
</evidence>
<sequence>MKRFILITAALVSGCGEPPAPDAEQVLGEWVVVDFESPTATEDRSQRRKHALVSEGTWSEQFQGDTFEDFEYALDETKSPKHLDLTYTNSDGMRLTVRAIYELSGANRMRVCIGSPPLVLRGGQVQRVESVRPTAFVPKDGPLIVYHRRAPE</sequence>
<dbReference type="Proteomes" id="UP001272242">
    <property type="component" value="Unassembled WGS sequence"/>
</dbReference>
<dbReference type="NCBIfam" id="TIGR03067">
    <property type="entry name" value="Planc_TIGR03067"/>
    <property type="match status" value="1"/>
</dbReference>
<name>A0ABU5F4A6_9BACT</name>
<accession>A0ABU5F4A6</accession>
<comment type="caution">
    <text evidence="1">The sequence shown here is derived from an EMBL/GenBank/DDBJ whole genome shotgun (WGS) entry which is preliminary data.</text>
</comment>
<proteinExistence type="predicted"/>
<dbReference type="RefSeq" id="WP_261188022.1">
    <property type="nucleotide sequence ID" value="NZ_JAXBLV010000209.1"/>
</dbReference>
<dbReference type="EMBL" id="JAXBLV010000209">
    <property type="protein sequence ID" value="MDY3562160.1"/>
    <property type="molecule type" value="Genomic_DNA"/>
</dbReference>
<dbReference type="InterPro" id="IPR017504">
    <property type="entry name" value="CHP03067_Planctomycetes"/>
</dbReference>
<keyword evidence="2" id="KW-1185">Reference proteome</keyword>
<organism evidence="1 2">
    <name type="scientific">Gemmata algarum</name>
    <dbReference type="NCBI Taxonomy" id="2975278"/>
    <lineage>
        <taxon>Bacteria</taxon>
        <taxon>Pseudomonadati</taxon>
        <taxon>Planctomycetota</taxon>
        <taxon>Planctomycetia</taxon>
        <taxon>Gemmatales</taxon>
        <taxon>Gemmataceae</taxon>
        <taxon>Gemmata</taxon>
    </lineage>
</organism>